<reference evidence="4 5" key="1">
    <citation type="submission" date="2019-10" db="EMBL/GenBank/DDBJ databases">
        <title>Rubrobacter sp nov SCSIO 52915 isolated from a deep-sea sediment in the South China Sea.</title>
        <authorList>
            <person name="Chen R.W."/>
        </authorList>
    </citation>
    <scope>NUCLEOTIDE SEQUENCE [LARGE SCALE GENOMIC DNA]</scope>
    <source>
        <strain evidence="4 5">SCSIO 52915</strain>
    </source>
</reference>
<feature type="compositionally biased region" description="Basic and acidic residues" evidence="1">
    <location>
        <begin position="655"/>
        <end position="670"/>
    </location>
</feature>
<feature type="transmembrane region" description="Helical" evidence="2">
    <location>
        <begin position="366"/>
        <end position="388"/>
    </location>
</feature>
<feature type="transmembrane region" description="Helical" evidence="2">
    <location>
        <begin position="43"/>
        <end position="65"/>
    </location>
</feature>
<feature type="transmembrane region" description="Helical" evidence="2">
    <location>
        <begin position="130"/>
        <end position="149"/>
    </location>
</feature>
<feature type="transmembrane region" description="Helical" evidence="2">
    <location>
        <begin position="422"/>
        <end position="446"/>
    </location>
</feature>
<dbReference type="InterPro" id="IPR010656">
    <property type="entry name" value="DctM"/>
</dbReference>
<feature type="transmembrane region" description="Helical" evidence="2">
    <location>
        <begin position="71"/>
        <end position="91"/>
    </location>
</feature>
<accession>A0A6G8Q0Q6</accession>
<feature type="domain" description="TRAP C4-dicarboxylate transport system permease DctM subunit" evidence="3">
    <location>
        <begin position="144"/>
        <end position="583"/>
    </location>
</feature>
<sequence length="683" mass="72677">MREDRETRRETTGGAEDPAAQRRSLLSFVGIVGEGNRVRPGGIIGYVLTAMAVAITLYELWLGVVGTHPPLQYSIIFLTAMLPIAFLTTTISKHVANITALDVLLAIVSFVCCAYLVVNIERYLNWIQGLTAPTTLETVLGIVLIALVVEASRRTLGWGLTAVVLGLMSYTAFGSFLSGTFAHRPIALGYYLEQQVFTTTGLFGSSIQVAATYAFLFVLFGNLFHKAGGGQLFFDIAASATGRMVGGPAKACIASSGLYGSISGSPTADVATTGQINIPIMKRVGYTGTFSGAVESAASSGGAILPPVMGAVAFIMAEFTGIEYVDIAKAAILTALLYYLGVFLQVHHRSQRWAMGRLPADQIVGIVAALKRGWMYLIPLFILVYFLLEGYTPSLIAVAAIAATVVVSWFKRSTRIGPRELVDACTATVFMIVGLGIACAAAGLVIGDIELTGLAGKFTYLIFSLTGGLLVPALIVSMIISLLLGLGLPTPAVYIMTAALVAPPLLELGVPLLETHMFLLYFAAMSAITPPIAVAAFTAAPIANANPMAIGWQACRLALVGFVFPFVFVFRPGLLLQGSVPEIVEAFLAGAVVAFALAVTAEGWFGRGPVVWWERLALLALGIFVIYPNLVTSAIGALAVFAFLGYRYRNPRWAPEPEQRRPKQEPEVRVPEQTVPSGAEAYQ</sequence>
<feature type="transmembrane region" description="Helical" evidence="2">
    <location>
        <begin position="554"/>
        <end position="574"/>
    </location>
</feature>
<feature type="transmembrane region" description="Helical" evidence="2">
    <location>
        <begin position="493"/>
        <end position="513"/>
    </location>
</feature>
<feature type="region of interest" description="Disordered" evidence="1">
    <location>
        <begin position="653"/>
        <end position="683"/>
    </location>
</feature>
<dbReference type="KEGG" id="rmar:GBA65_17475"/>
<keyword evidence="2" id="KW-0812">Transmembrane</keyword>
<dbReference type="NCBIfam" id="TIGR02123">
    <property type="entry name" value="TRAP_fused"/>
    <property type="match status" value="1"/>
</dbReference>
<gene>
    <name evidence="4" type="ORF">GBA65_17475</name>
</gene>
<organism evidence="4 5">
    <name type="scientific">Rubrobacter marinus</name>
    <dbReference type="NCBI Taxonomy" id="2653852"/>
    <lineage>
        <taxon>Bacteria</taxon>
        <taxon>Bacillati</taxon>
        <taxon>Actinomycetota</taxon>
        <taxon>Rubrobacteria</taxon>
        <taxon>Rubrobacterales</taxon>
        <taxon>Rubrobacteraceae</taxon>
        <taxon>Rubrobacter</taxon>
    </lineage>
</organism>
<protein>
    <submittedName>
        <fullName evidence="4">TRAP transporter fused permease subunit</fullName>
    </submittedName>
</protein>
<feature type="transmembrane region" description="Helical" evidence="2">
    <location>
        <begin position="202"/>
        <end position="224"/>
    </location>
</feature>
<evidence type="ECO:0000256" key="2">
    <source>
        <dbReference type="SAM" id="Phobius"/>
    </source>
</evidence>
<proteinExistence type="predicted"/>
<keyword evidence="2" id="KW-0472">Membrane</keyword>
<dbReference type="PANTHER" id="PTHR43849">
    <property type="entry name" value="BLL3936 PROTEIN"/>
    <property type="match status" value="1"/>
</dbReference>
<feature type="transmembrane region" description="Helical" evidence="2">
    <location>
        <begin position="617"/>
        <end position="644"/>
    </location>
</feature>
<dbReference type="PANTHER" id="PTHR43849:SF2">
    <property type="entry name" value="BLL3936 PROTEIN"/>
    <property type="match status" value="1"/>
</dbReference>
<evidence type="ECO:0000259" key="3">
    <source>
        <dbReference type="Pfam" id="PF06808"/>
    </source>
</evidence>
<dbReference type="InterPro" id="IPR011853">
    <property type="entry name" value="TRAP_DctM-Dct_fused"/>
</dbReference>
<dbReference type="Pfam" id="PF06808">
    <property type="entry name" value="DctM"/>
    <property type="match status" value="1"/>
</dbReference>
<evidence type="ECO:0000313" key="5">
    <source>
        <dbReference type="Proteomes" id="UP000502706"/>
    </source>
</evidence>
<dbReference type="AlphaFoldDB" id="A0A6G8Q0Q6"/>
<feature type="transmembrane region" description="Helical" evidence="2">
    <location>
        <begin position="458"/>
        <end position="486"/>
    </location>
</feature>
<keyword evidence="2" id="KW-1133">Transmembrane helix</keyword>
<feature type="transmembrane region" description="Helical" evidence="2">
    <location>
        <begin position="303"/>
        <end position="321"/>
    </location>
</feature>
<feature type="transmembrane region" description="Helical" evidence="2">
    <location>
        <begin position="156"/>
        <end position="182"/>
    </location>
</feature>
<feature type="transmembrane region" description="Helical" evidence="2">
    <location>
        <begin position="98"/>
        <end position="118"/>
    </location>
</feature>
<evidence type="ECO:0000313" key="4">
    <source>
        <dbReference type="EMBL" id="QIN80018.1"/>
    </source>
</evidence>
<keyword evidence="5" id="KW-1185">Reference proteome</keyword>
<evidence type="ECO:0000256" key="1">
    <source>
        <dbReference type="SAM" id="MobiDB-lite"/>
    </source>
</evidence>
<name>A0A6G8Q0Q6_9ACTN</name>
<dbReference type="Proteomes" id="UP000502706">
    <property type="component" value="Chromosome"/>
</dbReference>
<feature type="transmembrane region" description="Helical" evidence="2">
    <location>
        <begin position="586"/>
        <end position="605"/>
    </location>
</feature>
<feature type="transmembrane region" description="Helical" evidence="2">
    <location>
        <begin position="519"/>
        <end position="542"/>
    </location>
</feature>
<dbReference type="EMBL" id="CP045121">
    <property type="protein sequence ID" value="QIN80018.1"/>
    <property type="molecule type" value="Genomic_DNA"/>
</dbReference>
<feature type="transmembrane region" description="Helical" evidence="2">
    <location>
        <begin position="327"/>
        <end position="346"/>
    </location>
</feature>